<name>A0A6J5RHU0_9CAUD</name>
<accession>A0A6J5RHU0</accession>
<dbReference type="EMBL" id="LR796916">
    <property type="protein sequence ID" value="CAB4175681.1"/>
    <property type="molecule type" value="Genomic_DNA"/>
</dbReference>
<dbReference type="EMBL" id="LR797195">
    <property type="protein sequence ID" value="CAB4193906.1"/>
    <property type="molecule type" value="Genomic_DNA"/>
</dbReference>
<sequence length="121" mass="14233">MDFEFPLQLNSVKKYNIMKQKDIELIKLKAKYEILSELESMFPTTSKHVVLLTIKKKMVQLISVIEAQSTREKNEFIGNFLQKAMTNYNLPYGMAYYNLLAEKSDLAEKAWVRHRKKQIGK</sequence>
<reference evidence="2" key="1">
    <citation type="submission" date="2020-05" db="EMBL/GenBank/DDBJ databases">
        <authorList>
            <person name="Chiriac C."/>
            <person name="Salcher M."/>
            <person name="Ghai R."/>
            <person name="Kavagutti S V."/>
        </authorList>
    </citation>
    <scope>NUCLEOTIDE SEQUENCE</scope>
</reference>
<proteinExistence type="predicted"/>
<protein>
    <submittedName>
        <fullName evidence="2">Uncharacterized protein</fullName>
    </submittedName>
</protein>
<gene>
    <name evidence="2" type="ORF">UFOVP1247_277</name>
    <name evidence="1" type="ORF">UFOVP970_317</name>
</gene>
<evidence type="ECO:0000313" key="2">
    <source>
        <dbReference type="EMBL" id="CAB4193906.1"/>
    </source>
</evidence>
<evidence type="ECO:0000313" key="1">
    <source>
        <dbReference type="EMBL" id="CAB4175681.1"/>
    </source>
</evidence>
<organism evidence="2">
    <name type="scientific">uncultured Caudovirales phage</name>
    <dbReference type="NCBI Taxonomy" id="2100421"/>
    <lineage>
        <taxon>Viruses</taxon>
        <taxon>Duplodnaviria</taxon>
        <taxon>Heunggongvirae</taxon>
        <taxon>Uroviricota</taxon>
        <taxon>Caudoviricetes</taxon>
        <taxon>Peduoviridae</taxon>
        <taxon>Maltschvirus</taxon>
        <taxon>Maltschvirus maltsch</taxon>
    </lineage>
</organism>